<dbReference type="EMBL" id="FOFD01000008">
    <property type="protein sequence ID" value="SER78191.1"/>
    <property type="molecule type" value="Genomic_DNA"/>
</dbReference>
<name>A0A1H9RZK6_9EURY</name>
<evidence type="ECO:0000313" key="2">
    <source>
        <dbReference type="Proteomes" id="UP000199114"/>
    </source>
</evidence>
<keyword evidence="2" id="KW-1185">Reference proteome</keyword>
<sequence length="47" mass="5383">MIQIVQVLGSVPEEPAVQTKLLYSWWMSMETPISSSKTVLKWNVFLS</sequence>
<organism evidence="1 2">
    <name type="scientific">Natrinema salaciae</name>
    <dbReference type="NCBI Taxonomy" id="1186196"/>
    <lineage>
        <taxon>Archaea</taxon>
        <taxon>Methanobacteriati</taxon>
        <taxon>Methanobacteriota</taxon>
        <taxon>Stenosarchaea group</taxon>
        <taxon>Halobacteria</taxon>
        <taxon>Halobacteriales</taxon>
        <taxon>Natrialbaceae</taxon>
        <taxon>Natrinema</taxon>
    </lineage>
</organism>
<evidence type="ECO:0000313" key="1">
    <source>
        <dbReference type="EMBL" id="SER78191.1"/>
    </source>
</evidence>
<dbReference type="Proteomes" id="UP000199114">
    <property type="component" value="Unassembled WGS sequence"/>
</dbReference>
<accession>A0A1H9RZK6</accession>
<dbReference type="AlphaFoldDB" id="A0A1H9RZK6"/>
<reference evidence="2" key="1">
    <citation type="submission" date="2016-10" db="EMBL/GenBank/DDBJ databases">
        <authorList>
            <person name="Varghese N."/>
            <person name="Submissions S."/>
        </authorList>
    </citation>
    <scope>NUCLEOTIDE SEQUENCE [LARGE SCALE GENOMIC DNA]</scope>
    <source>
        <strain evidence="2">DSM 25055</strain>
    </source>
</reference>
<gene>
    <name evidence="1" type="ORF">SAMN04489841_4522</name>
</gene>
<proteinExistence type="predicted"/>
<protein>
    <submittedName>
        <fullName evidence="1">Uncharacterized protein</fullName>
    </submittedName>
</protein>
<dbReference type="STRING" id="1186196.SAMN04489841_4522"/>